<keyword evidence="1" id="KW-1003">Cell membrane</keyword>
<evidence type="ECO:0000313" key="7">
    <source>
        <dbReference type="Proteomes" id="UP000051790"/>
    </source>
</evidence>
<dbReference type="OrthoDB" id="9763054at2"/>
<evidence type="ECO:0000256" key="4">
    <source>
        <dbReference type="ARBA" id="ARBA00023139"/>
    </source>
</evidence>
<keyword evidence="7" id="KW-1185">Reference proteome</keyword>
<organism evidence="6 7">
    <name type="scientific">Lacticaseibacillus manihotivorans DSM 13343 = JCM 12514</name>
    <dbReference type="NCBI Taxonomy" id="1423769"/>
    <lineage>
        <taxon>Bacteria</taxon>
        <taxon>Bacillati</taxon>
        <taxon>Bacillota</taxon>
        <taxon>Bacilli</taxon>
        <taxon>Lactobacillales</taxon>
        <taxon>Lactobacillaceae</taxon>
        <taxon>Lacticaseibacillus</taxon>
    </lineage>
</organism>
<dbReference type="AlphaFoldDB" id="A0A0R1QHH7"/>
<keyword evidence="4" id="KW-0564">Palmitate</keyword>
<evidence type="ECO:0000256" key="5">
    <source>
        <dbReference type="ARBA" id="ARBA00023288"/>
    </source>
</evidence>
<name>A0A0R1QHH7_9LACO</name>
<dbReference type="SUPFAM" id="SSF53850">
    <property type="entry name" value="Periplasmic binding protein-like II"/>
    <property type="match status" value="1"/>
</dbReference>
<keyword evidence="5" id="KW-0449">Lipoprotein</keyword>
<accession>A0A0R1QHH7</accession>
<protein>
    <submittedName>
        <fullName evidence="6">Extracellular solute-binding protein family 1</fullName>
    </submittedName>
</protein>
<dbReference type="Pfam" id="PF01547">
    <property type="entry name" value="SBP_bac_1"/>
    <property type="match status" value="1"/>
</dbReference>
<reference evidence="6 7" key="1">
    <citation type="journal article" date="2015" name="Genome Announc.">
        <title>Expanding the biotechnology potential of lactobacilli through comparative genomics of 213 strains and associated genera.</title>
        <authorList>
            <person name="Sun Z."/>
            <person name="Harris H.M."/>
            <person name="McCann A."/>
            <person name="Guo C."/>
            <person name="Argimon S."/>
            <person name="Zhang W."/>
            <person name="Yang X."/>
            <person name="Jeffery I.B."/>
            <person name="Cooney J.C."/>
            <person name="Kagawa T.F."/>
            <person name="Liu W."/>
            <person name="Song Y."/>
            <person name="Salvetti E."/>
            <person name="Wrobel A."/>
            <person name="Rasinkangas P."/>
            <person name="Parkhill J."/>
            <person name="Rea M.C."/>
            <person name="O'Sullivan O."/>
            <person name="Ritari J."/>
            <person name="Douillard F.P."/>
            <person name="Paul Ross R."/>
            <person name="Yang R."/>
            <person name="Briner A.E."/>
            <person name="Felis G.E."/>
            <person name="de Vos W.M."/>
            <person name="Barrangou R."/>
            <person name="Klaenhammer T.R."/>
            <person name="Caufield P.W."/>
            <person name="Cui Y."/>
            <person name="Zhang H."/>
            <person name="O'Toole P.W."/>
        </authorList>
    </citation>
    <scope>NUCLEOTIDE SEQUENCE [LARGE SCALE GENOMIC DNA]</scope>
    <source>
        <strain evidence="6 7">DSM 13343</strain>
    </source>
</reference>
<evidence type="ECO:0000256" key="1">
    <source>
        <dbReference type="ARBA" id="ARBA00022475"/>
    </source>
</evidence>
<gene>
    <name evidence="6" type="ORF">FD01_GL001188</name>
</gene>
<dbReference type="InterPro" id="IPR006059">
    <property type="entry name" value="SBP"/>
</dbReference>
<dbReference type="InterPro" id="IPR050490">
    <property type="entry name" value="Bact_solute-bd_prot1"/>
</dbReference>
<dbReference type="PANTHER" id="PTHR43649">
    <property type="entry name" value="ARABINOSE-BINDING PROTEIN-RELATED"/>
    <property type="match status" value="1"/>
</dbReference>
<dbReference type="Proteomes" id="UP000051790">
    <property type="component" value="Unassembled WGS sequence"/>
</dbReference>
<proteinExistence type="predicted"/>
<dbReference type="EMBL" id="AZEU01000160">
    <property type="protein sequence ID" value="KRL44288.1"/>
    <property type="molecule type" value="Genomic_DNA"/>
</dbReference>
<keyword evidence="3" id="KW-0472">Membrane</keyword>
<keyword evidence="2" id="KW-0732">Signal</keyword>
<evidence type="ECO:0000313" key="6">
    <source>
        <dbReference type="EMBL" id="KRL44288.1"/>
    </source>
</evidence>
<comment type="caution">
    <text evidence="6">The sequence shown here is derived from an EMBL/GenBank/DDBJ whole genome shotgun (WGS) entry which is preliminary data.</text>
</comment>
<evidence type="ECO:0000256" key="2">
    <source>
        <dbReference type="ARBA" id="ARBA00022729"/>
    </source>
</evidence>
<sequence>MLPNDLEENGMKKILTITATLLAGLALAACSSNKSASSGKKTVEFYSTKQENVSTYKGLIKEFESKNKDIKVKLVAPADGGTVLKTRLTKNDIPDVLAMGGDFNFVDVTKADVLADLSDRPYAKRALPAYTKMLKQYYSGNKMLGMPLAANVSGVMYNKDLFKRAGINKTPETWDEFIQDMKQLQSKGIQPLAFPFKDSWTAMGIWNQIAGNELPASFIGKRKDNKTSFQKTHKESAEKFAQLLPFGQKDIVGLSYNDSNKLFAQGKVAMLINGNFVIPELVKNNKDINVSMFKLPVSSDAAKNKVTSGVDVLLAKSKQTKNNAACDKLISFLTDKENEKKYIDEQFALPTVKGVEQSNARLAGVVADAQAGNIVDYPDHLYPSGFDMAGLLQQFALNYKDGMKTSEIINTFLKNADNKFDSANVEE</sequence>
<dbReference type="PATRIC" id="fig|1423769.4.peg.1283"/>
<dbReference type="Gene3D" id="3.40.190.10">
    <property type="entry name" value="Periplasmic binding protein-like II"/>
    <property type="match status" value="2"/>
</dbReference>
<dbReference type="PANTHER" id="PTHR43649:SF33">
    <property type="entry name" value="POLYGALACTURONAN_RHAMNOGALACTURONAN-BINDING PROTEIN YTCQ"/>
    <property type="match status" value="1"/>
</dbReference>
<evidence type="ECO:0000256" key="3">
    <source>
        <dbReference type="ARBA" id="ARBA00023136"/>
    </source>
</evidence>